<dbReference type="Pfam" id="PF02458">
    <property type="entry name" value="Transferase"/>
    <property type="match status" value="1"/>
</dbReference>
<evidence type="ECO:0000313" key="3">
    <source>
        <dbReference type="Proteomes" id="UP001408356"/>
    </source>
</evidence>
<feature type="region of interest" description="Disordered" evidence="1">
    <location>
        <begin position="271"/>
        <end position="327"/>
    </location>
</feature>
<dbReference type="InterPro" id="IPR023213">
    <property type="entry name" value="CAT-like_dom_sf"/>
</dbReference>
<sequence length="533" mass="58441">MFRRAAAPTKVPTDTVIPFRFFDDTPLWRSFILYSMFAFDDVLDPERLRGSLEDLARREGWQKIGARLRRTANGGLEYHVPATFTGERPAITYSHIAHDCPSTAHPVASRLPKPSTTPATVCDPDDFGSLFHREGAPTELNHYLDADIPQIGLHIVSFTDKTLVTLYWPHTLMDALGKQAFLKAWTSILNGRADEVIPPVAADTDPFSELGKHPTEPHKLAAQRMSMLQLVGYGFGTVSNFLSTKENRMVCVPAAFVRKLHREAYADLTDDRAERSSVTSTEGQTSPSISSVDDTLSASVSSSDGSLSLTSSISSKDTKPSSVASDDGRPFLTDGDVLCAWWTKLAVSHLPANSKRTVCLNNAYSLRSPLAEDLLSSEHPYVSNAVAFVNVLMPVADIASKPLGHVASTIRQSIKELGTRAQVEAFTSMWRESSAKLPPFFGDSGMHMLTYSNWSKARLFETDFSGAVISAGPTDGNRKPGRPSYIQNNQFGLCLPNGFPIIGKDNGGNYWLSGYMNKGQWGQIEKQLAQMSV</sequence>
<keyword evidence="3" id="KW-1185">Reference proteome</keyword>
<accession>A0ABR2UNF0</accession>
<proteinExistence type="predicted"/>
<dbReference type="Gene3D" id="3.30.559.10">
    <property type="entry name" value="Chloramphenicol acetyltransferase-like domain"/>
    <property type="match status" value="2"/>
</dbReference>
<feature type="compositionally biased region" description="Polar residues" evidence="1">
    <location>
        <begin position="276"/>
        <end position="289"/>
    </location>
</feature>
<organism evidence="2 3">
    <name type="scientific">Seiridium unicorne</name>
    <dbReference type="NCBI Taxonomy" id="138068"/>
    <lineage>
        <taxon>Eukaryota</taxon>
        <taxon>Fungi</taxon>
        <taxon>Dikarya</taxon>
        <taxon>Ascomycota</taxon>
        <taxon>Pezizomycotina</taxon>
        <taxon>Sordariomycetes</taxon>
        <taxon>Xylariomycetidae</taxon>
        <taxon>Amphisphaeriales</taxon>
        <taxon>Sporocadaceae</taxon>
        <taxon>Seiridium</taxon>
    </lineage>
</organism>
<reference evidence="2 3" key="1">
    <citation type="journal article" date="2024" name="J. Plant Pathol.">
        <title>Sequence and assembly of the genome of Seiridium unicorne, isolate CBS 538.82, causal agent of cypress canker disease.</title>
        <authorList>
            <person name="Scali E."/>
            <person name="Rocca G.D."/>
            <person name="Danti R."/>
            <person name="Garbelotto M."/>
            <person name="Barberini S."/>
            <person name="Baroncelli R."/>
            <person name="Emiliani G."/>
        </authorList>
    </citation>
    <scope>NUCLEOTIDE SEQUENCE [LARGE SCALE GENOMIC DNA]</scope>
    <source>
        <strain evidence="2 3">BM-138-508</strain>
    </source>
</reference>
<dbReference type="EMBL" id="JARVKF010000410">
    <property type="protein sequence ID" value="KAK9415971.1"/>
    <property type="molecule type" value="Genomic_DNA"/>
</dbReference>
<dbReference type="Proteomes" id="UP001408356">
    <property type="component" value="Unassembled WGS sequence"/>
</dbReference>
<protein>
    <submittedName>
        <fullName evidence="2">Uncharacterized protein</fullName>
    </submittedName>
</protein>
<comment type="caution">
    <text evidence="2">The sequence shown here is derived from an EMBL/GenBank/DDBJ whole genome shotgun (WGS) entry which is preliminary data.</text>
</comment>
<feature type="compositionally biased region" description="Low complexity" evidence="1">
    <location>
        <begin position="290"/>
        <end position="315"/>
    </location>
</feature>
<gene>
    <name evidence="2" type="ORF">SUNI508_09931</name>
</gene>
<name>A0ABR2UNF0_9PEZI</name>
<evidence type="ECO:0000313" key="2">
    <source>
        <dbReference type="EMBL" id="KAK9415971.1"/>
    </source>
</evidence>
<evidence type="ECO:0000256" key="1">
    <source>
        <dbReference type="SAM" id="MobiDB-lite"/>
    </source>
</evidence>